<protein>
    <submittedName>
        <fullName evidence="8 9">SusD family</fullName>
    </submittedName>
</protein>
<dbReference type="Proteomes" id="UP001566204">
    <property type="component" value="Unassembled WGS sequence"/>
</dbReference>
<dbReference type="EMBL" id="JBEOQB010000008">
    <property type="protein sequence ID" value="MEZ0454481.1"/>
    <property type="molecule type" value="Genomic_DNA"/>
</dbReference>
<evidence type="ECO:0000256" key="2">
    <source>
        <dbReference type="ARBA" id="ARBA00006275"/>
    </source>
</evidence>
<evidence type="ECO:0000313" key="8">
    <source>
        <dbReference type="EMBL" id="MEZ0454481.1"/>
    </source>
</evidence>
<evidence type="ECO:0000256" key="1">
    <source>
        <dbReference type="ARBA" id="ARBA00004442"/>
    </source>
</evidence>
<dbReference type="AlphaFoldDB" id="A0A4U9W1K8"/>
<evidence type="ECO:0000313" key="9">
    <source>
        <dbReference type="EMBL" id="VTR51721.1"/>
    </source>
</evidence>
<accession>A0A4U9W1K8</accession>
<sequence>MTTKNYKLYLKYALIASIGLVGLSSCEKMLDEKKFDFVDPEDIPDSDEGVNQWVVGTYSKLLDDMFRWSLFPPALEFDCDYMTGPDWSFGSLGAGNFQNNEYTTAMWEKPYAIIHRANLALENIEPMSKASEAVKKNGMGELYFLKAYSYFLLVRAFGEVPIRTASVNSGADLNQPRQPIAKVYAHIIELLTKAETMLYKNTDSGYQEGRVSAGAAASLLAKVYVTMASASLQSGNVTVRGGQPYSMNGSEKVYTNPVSFTVSKKQVAGYESFSAKEYFEKARDKALQVINGEYGNYGLLSYDNLWSRAHKNKTEHIWTLQSMSADQKYGVTFSQGYNGTYNDQGYIQTGLWWGMRDHWYKLFESKDLRIVKGVMHRWIRQGDDSGWGGGSYYPNNEEYTKKAKGYTDENGKWVPPVAPFNDGAQYRSEKSPAFLAFLTKYSDVSNNKLERTDAPWYFLRFADVLLIYAEAANEADNSTAARTLALAKLNQVRGRSNASPRRLTGDGNIDSQSAFRSAVLEERAMEFALEGDRRWDLIRWGIYLDVMNRIGGTDEVGVVKIRSEKHLLYPIPNSEVGVNTTITTNNPGWN</sequence>
<keyword evidence="11" id="KW-1185">Reference proteome</keyword>
<evidence type="ECO:0000313" key="10">
    <source>
        <dbReference type="Proteomes" id="UP000308196"/>
    </source>
</evidence>
<reference evidence="9 10" key="1">
    <citation type="submission" date="2019-05" db="EMBL/GenBank/DDBJ databases">
        <authorList>
            <consortium name="Pathogen Informatics"/>
        </authorList>
    </citation>
    <scope>NUCLEOTIDE SEQUENCE [LARGE SCALE GENOMIC DNA]</scope>
    <source>
        <strain evidence="9 10">NCTC11429</strain>
    </source>
</reference>
<keyword evidence="4" id="KW-0472">Membrane</keyword>
<feature type="domain" description="RagB/SusD" evidence="6">
    <location>
        <begin position="314"/>
        <end position="589"/>
    </location>
</feature>
<dbReference type="SUPFAM" id="SSF48452">
    <property type="entry name" value="TPR-like"/>
    <property type="match status" value="1"/>
</dbReference>
<dbReference type="Gene3D" id="1.25.40.390">
    <property type="match status" value="1"/>
</dbReference>
<dbReference type="STRING" id="1123265.GCA_000686625_03656"/>
<dbReference type="InterPro" id="IPR012944">
    <property type="entry name" value="SusD_RagB_dom"/>
</dbReference>
<evidence type="ECO:0000313" key="11">
    <source>
        <dbReference type="Proteomes" id="UP001566204"/>
    </source>
</evidence>
<evidence type="ECO:0000256" key="3">
    <source>
        <dbReference type="ARBA" id="ARBA00022729"/>
    </source>
</evidence>
<evidence type="ECO:0000256" key="4">
    <source>
        <dbReference type="ARBA" id="ARBA00023136"/>
    </source>
</evidence>
<evidence type="ECO:0000259" key="6">
    <source>
        <dbReference type="Pfam" id="PF07980"/>
    </source>
</evidence>
<organism evidence="9 10">
    <name type="scientific">Sphingobacterium thalpophilum</name>
    <dbReference type="NCBI Taxonomy" id="259"/>
    <lineage>
        <taxon>Bacteria</taxon>
        <taxon>Pseudomonadati</taxon>
        <taxon>Bacteroidota</taxon>
        <taxon>Sphingobacteriia</taxon>
        <taxon>Sphingobacteriales</taxon>
        <taxon>Sphingobacteriaceae</taxon>
        <taxon>Sphingobacterium</taxon>
    </lineage>
</organism>
<dbReference type="Pfam" id="PF07980">
    <property type="entry name" value="SusD_RagB"/>
    <property type="match status" value="1"/>
</dbReference>
<comment type="subcellular location">
    <subcellularLocation>
        <location evidence="1">Cell outer membrane</location>
    </subcellularLocation>
</comment>
<dbReference type="Pfam" id="PF14322">
    <property type="entry name" value="SusD-like_3"/>
    <property type="match status" value="1"/>
</dbReference>
<dbReference type="GeneID" id="78464998"/>
<dbReference type="EMBL" id="LR590484">
    <property type="protein sequence ID" value="VTR51721.1"/>
    <property type="molecule type" value="Genomic_DNA"/>
</dbReference>
<dbReference type="RefSeq" id="WP_037533547.1">
    <property type="nucleotide sequence ID" value="NZ_CP141191.1"/>
</dbReference>
<reference evidence="8 11" key="2">
    <citation type="submission" date="2024-06" db="EMBL/GenBank/DDBJ databases">
        <title>Soil Sphingobacterium thalpophilum.</title>
        <authorList>
            <person name="Yang J."/>
            <person name="Li J."/>
        </authorList>
    </citation>
    <scope>NUCLEOTIDE SEQUENCE [LARGE SCALE GENOMIC DNA]</scope>
    <source>
        <strain evidence="8 11">22g91tb</strain>
    </source>
</reference>
<comment type="similarity">
    <text evidence="2">Belongs to the SusD family.</text>
</comment>
<feature type="domain" description="SusD-like N-terminal" evidence="7">
    <location>
        <begin position="98"/>
        <end position="224"/>
    </location>
</feature>
<proteinExistence type="inferred from homology"/>
<dbReference type="KEGG" id="stha:NCTC11429_04412"/>
<dbReference type="InterPro" id="IPR033985">
    <property type="entry name" value="SusD-like_N"/>
</dbReference>
<dbReference type="PROSITE" id="PS51257">
    <property type="entry name" value="PROKAR_LIPOPROTEIN"/>
    <property type="match status" value="1"/>
</dbReference>
<evidence type="ECO:0000259" key="7">
    <source>
        <dbReference type="Pfam" id="PF14322"/>
    </source>
</evidence>
<dbReference type="GO" id="GO:0009279">
    <property type="term" value="C:cell outer membrane"/>
    <property type="evidence" value="ECO:0007669"/>
    <property type="project" value="UniProtKB-SubCell"/>
</dbReference>
<evidence type="ECO:0000256" key="5">
    <source>
        <dbReference type="ARBA" id="ARBA00023237"/>
    </source>
</evidence>
<dbReference type="Proteomes" id="UP000308196">
    <property type="component" value="Chromosome"/>
</dbReference>
<gene>
    <name evidence="8" type="ORF">ABTW24_23010</name>
    <name evidence="9" type="ORF">NCTC11429_04412</name>
</gene>
<name>A0A4U9W1K8_9SPHI</name>
<keyword evidence="3" id="KW-0732">Signal</keyword>
<dbReference type="InterPro" id="IPR011990">
    <property type="entry name" value="TPR-like_helical_dom_sf"/>
</dbReference>
<keyword evidence="5" id="KW-0998">Cell outer membrane</keyword>